<dbReference type="InterPro" id="IPR043443">
    <property type="entry name" value="FYB1/2-like"/>
</dbReference>
<feature type="compositionally biased region" description="Polar residues" evidence="1">
    <location>
        <begin position="505"/>
        <end position="526"/>
    </location>
</feature>
<keyword evidence="3" id="KW-1185">Reference proteome</keyword>
<accession>A0A9W7WXF5</accession>
<feature type="region of interest" description="Disordered" evidence="1">
    <location>
        <begin position="492"/>
        <end position="637"/>
    </location>
</feature>
<name>A0A9W7WXF5_TRIRA</name>
<dbReference type="GO" id="GO:0007229">
    <property type="term" value="P:integrin-mediated signaling pathway"/>
    <property type="evidence" value="ECO:0007669"/>
    <property type="project" value="InterPro"/>
</dbReference>
<dbReference type="AlphaFoldDB" id="A0A9W7WXF5"/>
<feature type="compositionally biased region" description="Acidic residues" evidence="1">
    <location>
        <begin position="750"/>
        <end position="761"/>
    </location>
</feature>
<reference evidence="2" key="1">
    <citation type="submission" date="2021-02" db="EMBL/GenBank/DDBJ databases">
        <title>Comparative genomics reveals that relaxation of natural selection precedes convergent phenotypic evolution of cavefish.</title>
        <authorList>
            <person name="Peng Z."/>
        </authorList>
    </citation>
    <scope>NUCLEOTIDE SEQUENCE</scope>
    <source>
        <tissue evidence="2">Muscle</tissue>
    </source>
</reference>
<organism evidence="2 3">
    <name type="scientific">Triplophysa rosa</name>
    <name type="common">Cave loach</name>
    <dbReference type="NCBI Taxonomy" id="992332"/>
    <lineage>
        <taxon>Eukaryota</taxon>
        <taxon>Metazoa</taxon>
        <taxon>Chordata</taxon>
        <taxon>Craniata</taxon>
        <taxon>Vertebrata</taxon>
        <taxon>Euteleostomi</taxon>
        <taxon>Actinopterygii</taxon>
        <taxon>Neopterygii</taxon>
        <taxon>Teleostei</taxon>
        <taxon>Ostariophysi</taxon>
        <taxon>Cypriniformes</taxon>
        <taxon>Nemacheilidae</taxon>
        <taxon>Triplophysa</taxon>
    </lineage>
</organism>
<comment type="caution">
    <text evidence="2">The sequence shown here is derived from an EMBL/GenBank/DDBJ whole genome shotgun (WGS) entry which is preliminary data.</text>
</comment>
<evidence type="ECO:0000313" key="3">
    <source>
        <dbReference type="Proteomes" id="UP001059041"/>
    </source>
</evidence>
<evidence type="ECO:0008006" key="4">
    <source>
        <dbReference type="Google" id="ProtNLM"/>
    </source>
</evidence>
<feature type="region of interest" description="Disordered" evidence="1">
    <location>
        <begin position="330"/>
        <end position="383"/>
    </location>
</feature>
<dbReference type="PANTHER" id="PTHR16830:SF20">
    <property type="entry name" value="SI:CH211-188C16.1-RELATED"/>
    <property type="match status" value="1"/>
</dbReference>
<feature type="compositionally biased region" description="Polar residues" evidence="1">
    <location>
        <begin position="727"/>
        <end position="749"/>
    </location>
</feature>
<dbReference type="SUPFAM" id="SSF50044">
    <property type="entry name" value="SH3-domain"/>
    <property type="match status" value="1"/>
</dbReference>
<dbReference type="FunFam" id="2.30.30.40:FF:000307">
    <property type="entry name" value="Predicted protein"/>
    <property type="match status" value="1"/>
</dbReference>
<feature type="non-terminal residue" evidence="2">
    <location>
        <position position="871"/>
    </location>
</feature>
<feature type="region of interest" description="Disordered" evidence="1">
    <location>
        <begin position="198"/>
        <end position="224"/>
    </location>
</feature>
<feature type="region of interest" description="Disordered" evidence="1">
    <location>
        <begin position="718"/>
        <end position="770"/>
    </location>
</feature>
<feature type="compositionally biased region" description="Low complexity" evidence="1">
    <location>
        <begin position="206"/>
        <end position="217"/>
    </location>
</feature>
<dbReference type="Proteomes" id="UP001059041">
    <property type="component" value="Linkage Group LG5"/>
</dbReference>
<feature type="region of interest" description="Disordered" evidence="1">
    <location>
        <begin position="456"/>
        <end position="476"/>
    </location>
</feature>
<dbReference type="GO" id="GO:0072659">
    <property type="term" value="P:protein localization to plasma membrane"/>
    <property type="evidence" value="ECO:0007669"/>
    <property type="project" value="TreeGrafter"/>
</dbReference>
<feature type="compositionally biased region" description="Basic and acidic residues" evidence="1">
    <location>
        <begin position="595"/>
        <end position="628"/>
    </location>
</feature>
<dbReference type="GO" id="GO:0050852">
    <property type="term" value="P:T cell receptor signaling pathway"/>
    <property type="evidence" value="ECO:0007669"/>
    <property type="project" value="TreeGrafter"/>
</dbReference>
<protein>
    <recommendedName>
        <fullName evidence="4">FYN-binding protein 1</fullName>
    </recommendedName>
</protein>
<evidence type="ECO:0000313" key="2">
    <source>
        <dbReference type="EMBL" id="KAI7809994.1"/>
    </source>
</evidence>
<feature type="compositionally biased region" description="Polar residues" evidence="1">
    <location>
        <begin position="458"/>
        <end position="469"/>
    </location>
</feature>
<dbReference type="PANTHER" id="PTHR16830">
    <property type="entry name" value="SH2 CONTAINING ADAPTOR PRAM-1 RELATED"/>
    <property type="match status" value="1"/>
</dbReference>
<dbReference type="InterPro" id="IPR036028">
    <property type="entry name" value="SH3-like_dom_sf"/>
</dbReference>
<proteinExistence type="predicted"/>
<feature type="compositionally biased region" description="Polar residues" evidence="1">
    <location>
        <begin position="582"/>
        <end position="593"/>
    </location>
</feature>
<dbReference type="GO" id="GO:0005886">
    <property type="term" value="C:plasma membrane"/>
    <property type="evidence" value="ECO:0007669"/>
    <property type="project" value="InterPro"/>
</dbReference>
<dbReference type="Gene3D" id="2.30.30.40">
    <property type="entry name" value="SH3 Domains"/>
    <property type="match status" value="1"/>
</dbReference>
<sequence length="871" mass="96684">FMEPVFGQEGDKTTMEKEVSNFKSIRAKFQEEILAKSRPMLPEKPKRLPTASFGRSGLFTITSSPALETKTPGLPRVIFREDQQVPSGKRPLSFPSFAHTTPEDGGNRHSLKVRHLPLVLPISTEPKRDTAAPITSPLKCVKNPMPAPFKPSKMSLCGKETVKHGLELMQSGTSHVHTEESAVKAVNTEHVEIHQTWVSNPGSRCPSPQHPSTSSPSETLTDSSTSSVTQFFDQHVFSTLEKAKKKLSQKNLLVCGRPKSFYPNKGVTSTGSPPSPTESERSHPETVFPARARCPFNGVPVYASTSPFRVNKTSPSAVTHIRLNGVAQLEKDHSQVRKPLPDLATLGPSPLKPPRPPHVNLSRCKTRGHSIDSSEKHSNEREPEILASRNASIEGATVPPPEFPDFDSFAAEAKESNAMNIAALELEATEFPESGSLPPPPLPDEVDGVRFQAPLVQRSPSRDGSQNMWSGEVHTGSLEEKRNVKILSSVAPSEPVSADVGVNGSHVSNHSSGEQQLPSESNSSQQEHIHETCDNVYEDVESVPKFPFSQNSRKRKGPPKNPYADNGHVKEEVRRNMWHVTPWSSSEDQNGPTQHDGKEQLSPEHYDEKEQKKKEKQRLEREKKEQKEKQKKRNEMHKKFKITGLEEPMYHARVLVASKLRKHDLSVKSGDVISIIRTVSCPKGKWLARDANNKYGYISVMNVELNIKEMLELGKRASQAAGRGQTDGDNLSFSSRSSHQNPVLTSSFSDDSEEWTCDEETVSPSAENLSQNRAVSMPDMFYSNLSAHHTVSDGSTEDINTQSEALQKLAVFFQNGHENRITTTENELHLPKYPFICFLSTMDEPPYLEAEDFQFADVDLLPPPALYADSQ</sequence>
<gene>
    <name evidence="2" type="ORF">IRJ41_020691</name>
</gene>
<dbReference type="EMBL" id="JAFHDT010000005">
    <property type="protein sequence ID" value="KAI7809994.1"/>
    <property type="molecule type" value="Genomic_DNA"/>
</dbReference>
<feature type="region of interest" description="Disordered" evidence="1">
    <location>
        <begin position="83"/>
        <end position="109"/>
    </location>
</feature>
<evidence type="ECO:0000256" key="1">
    <source>
        <dbReference type="SAM" id="MobiDB-lite"/>
    </source>
</evidence>
<feature type="region of interest" description="Disordered" evidence="1">
    <location>
        <begin position="263"/>
        <end position="284"/>
    </location>
</feature>
<feature type="compositionally biased region" description="Basic and acidic residues" evidence="1">
    <location>
        <begin position="369"/>
        <end position="383"/>
    </location>
</feature>